<reference evidence="2" key="1">
    <citation type="submission" date="2021-01" db="EMBL/GenBank/DDBJ databases">
        <title>Caligus Genome Assembly.</title>
        <authorList>
            <person name="Gallardo-Escarate C."/>
        </authorList>
    </citation>
    <scope>NUCLEOTIDE SEQUENCE [LARGE SCALE GENOMIC DNA]</scope>
</reference>
<dbReference type="Proteomes" id="UP000595437">
    <property type="component" value="Chromosome 16"/>
</dbReference>
<keyword evidence="2" id="KW-1185">Reference proteome</keyword>
<proteinExistence type="predicted"/>
<accession>A0A7T8GSA7</accession>
<gene>
    <name evidence="1" type="ORF">FKW44_021996</name>
</gene>
<protein>
    <submittedName>
        <fullName evidence="1">Uncharacterized protein</fullName>
    </submittedName>
</protein>
<dbReference type="AlphaFoldDB" id="A0A7T8GSA7"/>
<sequence length="51" mass="5583">MSAAIIFSIVQKGFARPCRIDSNPHTPNGVLMGWNALLSDLDCLPLQLPPY</sequence>
<dbReference type="EMBL" id="CP045905">
    <property type="protein sequence ID" value="QQP36797.1"/>
    <property type="molecule type" value="Genomic_DNA"/>
</dbReference>
<evidence type="ECO:0000313" key="1">
    <source>
        <dbReference type="EMBL" id="QQP36797.1"/>
    </source>
</evidence>
<name>A0A7T8GSA7_CALRO</name>
<evidence type="ECO:0000313" key="2">
    <source>
        <dbReference type="Proteomes" id="UP000595437"/>
    </source>
</evidence>
<organism evidence="1 2">
    <name type="scientific">Caligus rogercresseyi</name>
    <name type="common">Sea louse</name>
    <dbReference type="NCBI Taxonomy" id="217165"/>
    <lineage>
        <taxon>Eukaryota</taxon>
        <taxon>Metazoa</taxon>
        <taxon>Ecdysozoa</taxon>
        <taxon>Arthropoda</taxon>
        <taxon>Crustacea</taxon>
        <taxon>Multicrustacea</taxon>
        <taxon>Hexanauplia</taxon>
        <taxon>Copepoda</taxon>
        <taxon>Siphonostomatoida</taxon>
        <taxon>Caligidae</taxon>
        <taxon>Caligus</taxon>
    </lineage>
</organism>